<proteinExistence type="predicted"/>
<comment type="caution">
    <text evidence="2">The sequence shown here is derived from an EMBL/GenBank/DDBJ whole genome shotgun (WGS) entry which is preliminary data.</text>
</comment>
<feature type="region of interest" description="Disordered" evidence="1">
    <location>
        <begin position="60"/>
        <end position="80"/>
    </location>
</feature>
<evidence type="ECO:0000313" key="2">
    <source>
        <dbReference type="EMBL" id="MCI71050.1"/>
    </source>
</evidence>
<dbReference type="EMBL" id="LXQA010788525">
    <property type="protein sequence ID" value="MCI71050.1"/>
    <property type="molecule type" value="Genomic_DNA"/>
</dbReference>
<feature type="non-terminal residue" evidence="2">
    <location>
        <position position="1"/>
    </location>
</feature>
<organism evidence="2 3">
    <name type="scientific">Trifolium medium</name>
    <dbReference type="NCBI Taxonomy" id="97028"/>
    <lineage>
        <taxon>Eukaryota</taxon>
        <taxon>Viridiplantae</taxon>
        <taxon>Streptophyta</taxon>
        <taxon>Embryophyta</taxon>
        <taxon>Tracheophyta</taxon>
        <taxon>Spermatophyta</taxon>
        <taxon>Magnoliopsida</taxon>
        <taxon>eudicotyledons</taxon>
        <taxon>Gunneridae</taxon>
        <taxon>Pentapetalae</taxon>
        <taxon>rosids</taxon>
        <taxon>fabids</taxon>
        <taxon>Fabales</taxon>
        <taxon>Fabaceae</taxon>
        <taxon>Papilionoideae</taxon>
        <taxon>50 kb inversion clade</taxon>
        <taxon>NPAAA clade</taxon>
        <taxon>Hologalegina</taxon>
        <taxon>IRL clade</taxon>
        <taxon>Trifolieae</taxon>
        <taxon>Trifolium</taxon>
    </lineage>
</organism>
<sequence length="80" mass="8409">DVATVEEAKGGGAHHLCGAIREAVPAPQSLQRQRFPGEASSYDGCRGEVPCLGYGSSCPSRPARPRHSSYYEAARDCSGS</sequence>
<name>A0A392UF37_9FABA</name>
<reference evidence="2 3" key="1">
    <citation type="journal article" date="2018" name="Front. Plant Sci.">
        <title>Red Clover (Trifolium pratense) and Zigzag Clover (T. medium) - A Picture of Genomic Similarities and Differences.</title>
        <authorList>
            <person name="Dluhosova J."/>
            <person name="Istvanek J."/>
            <person name="Nedelnik J."/>
            <person name="Repkova J."/>
        </authorList>
    </citation>
    <scope>NUCLEOTIDE SEQUENCE [LARGE SCALE GENOMIC DNA]</scope>
    <source>
        <strain evidence="3">cv. 10/8</strain>
        <tissue evidence="2">Leaf</tissue>
    </source>
</reference>
<protein>
    <submittedName>
        <fullName evidence="2">Uncharacterized protein</fullName>
    </submittedName>
</protein>
<dbReference type="Proteomes" id="UP000265520">
    <property type="component" value="Unassembled WGS sequence"/>
</dbReference>
<feature type="non-terminal residue" evidence="2">
    <location>
        <position position="80"/>
    </location>
</feature>
<dbReference type="AlphaFoldDB" id="A0A392UF37"/>
<keyword evidence="3" id="KW-1185">Reference proteome</keyword>
<evidence type="ECO:0000256" key="1">
    <source>
        <dbReference type="SAM" id="MobiDB-lite"/>
    </source>
</evidence>
<evidence type="ECO:0000313" key="3">
    <source>
        <dbReference type="Proteomes" id="UP000265520"/>
    </source>
</evidence>
<accession>A0A392UF37</accession>